<proteinExistence type="predicted"/>
<accession>A0A284VKQ6</accession>
<dbReference type="RefSeq" id="WP_096204124.1">
    <property type="nucleotide sequence ID" value="NZ_FZMP01000043.1"/>
</dbReference>
<protein>
    <submittedName>
        <fullName evidence="1">Uncharacterized protein</fullName>
    </submittedName>
</protein>
<organism evidence="1 2">
    <name type="scientific">Candidatus Methanoperedens nitratireducens</name>
    <dbReference type="NCBI Taxonomy" id="1392998"/>
    <lineage>
        <taxon>Archaea</taxon>
        <taxon>Methanobacteriati</taxon>
        <taxon>Methanobacteriota</taxon>
        <taxon>Stenosarchaea group</taxon>
        <taxon>Methanomicrobia</taxon>
        <taxon>Methanosarcinales</taxon>
        <taxon>ANME-2 cluster</taxon>
        <taxon>Candidatus Methanoperedentaceae</taxon>
        <taxon>Candidatus Methanoperedens</taxon>
    </lineage>
</organism>
<keyword evidence="2" id="KW-1185">Reference proteome</keyword>
<evidence type="ECO:0000313" key="2">
    <source>
        <dbReference type="Proteomes" id="UP000218615"/>
    </source>
</evidence>
<evidence type="ECO:0000313" key="1">
    <source>
        <dbReference type="EMBL" id="SNQ59813.1"/>
    </source>
</evidence>
<reference evidence="2" key="1">
    <citation type="submission" date="2017-06" db="EMBL/GenBank/DDBJ databases">
        <authorList>
            <person name="Cremers G."/>
        </authorList>
    </citation>
    <scope>NUCLEOTIDE SEQUENCE [LARGE SCALE GENOMIC DNA]</scope>
</reference>
<dbReference type="OrthoDB" id="374468at2157"/>
<sequence length="74" mass="8403">MTIIFSDEDLMYLDKEQDNQLRSIRQSIDTMKAKGDASFCKKCGHIMQYFAVGDAKLLQCGFCGNRIAEMVKSD</sequence>
<gene>
    <name evidence="1" type="ORF">MNV_1370004</name>
</gene>
<dbReference type="EMBL" id="FZMP01000043">
    <property type="protein sequence ID" value="SNQ59813.1"/>
    <property type="molecule type" value="Genomic_DNA"/>
</dbReference>
<name>A0A284VKQ6_9EURY</name>
<dbReference type="AlphaFoldDB" id="A0A284VKQ6"/>
<dbReference type="Proteomes" id="UP000218615">
    <property type="component" value="Unassembled WGS sequence"/>
</dbReference>